<dbReference type="NCBIfam" id="TIGR00412">
    <property type="entry name" value="redox_disulf_2"/>
    <property type="match status" value="1"/>
</dbReference>
<dbReference type="AlphaFoldDB" id="A0A4V2PRN0"/>
<evidence type="ECO:0000259" key="3">
    <source>
        <dbReference type="Pfam" id="PF13192"/>
    </source>
</evidence>
<keyword evidence="2" id="KW-0676">Redox-active center</keyword>
<dbReference type="RefSeq" id="WP_132874332.1">
    <property type="nucleotide sequence ID" value="NZ_JAJUHT010000006.1"/>
</dbReference>
<dbReference type="InterPro" id="IPR012336">
    <property type="entry name" value="Thioredoxin-like_fold"/>
</dbReference>
<dbReference type="InterPro" id="IPR005243">
    <property type="entry name" value="THIRX-like_proc"/>
</dbReference>
<evidence type="ECO:0000313" key="4">
    <source>
        <dbReference type="EMBL" id="TCK59421.1"/>
    </source>
</evidence>
<feature type="active site" description="Nucleophile" evidence="1">
    <location>
        <position position="13"/>
    </location>
</feature>
<organism evidence="4 5">
    <name type="scientific">Seleniivibrio woodruffii</name>
    <dbReference type="NCBI Taxonomy" id="1078050"/>
    <lineage>
        <taxon>Bacteria</taxon>
        <taxon>Pseudomonadati</taxon>
        <taxon>Deferribacterota</taxon>
        <taxon>Deferribacteres</taxon>
        <taxon>Deferribacterales</taxon>
        <taxon>Geovibrionaceae</taxon>
        <taxon>Seleniivibrio</taxon>
    </lineage>
</organism>
<dbReference type="Proteomes" id="UP000294614">
    <property type="component" value="Unassembled WGS sequence"/>
</dbReference>
<dbReference type="PANTHER" id="PTHR36450">
    <property type="entry name" value="THIOREDOXIN"/>
    <property type="match status" value="1"/>
</dbReference>
<dbReference type="InterPro" id="IPR036249">
    <property type="entry name" value="Thioredoxin-like_sf"/>
</dbReference>
<sequence>MKIKVLGPGCSNCEKMHQTVLQAVDELGIHAEVEYVNDMIEISNYIKTTPGVVVDEVVVHEGKPLPSVHEVKILLKQKAAKGGCGCGCGCEG</sequence>
<dbReference type="PIRSF" id="PIRSF037031">
    <property type="entry name" value="Redox_disulphide_2"/>
    <property type="match status" value="1"/>
</dbReference>
<feature type="domain" description="Thioredoxin-like fold" evidence="3">
    <location>
        <begin position="1"/>
        <end position="75"/>
    </location>
</feature>
<dbReference type="PANTHER" id="PTHR36450:SF1">
    <property type="entry name" value="THIOREDOXIN"/>
    <property type="match status" value="1"/>
</dbReference>
<evidence type="ECO:0000256" key="1">
    <source>
        <dbReference type="PIRSR" id="PIRSR037031-50"/>
    </source>
</evidence>
<proteinExistence type="predicted"/>
<evidence type="ECO:0000313" key="5">
    <source>
        <dbReference type="Proteomes" id="UP000294614"/>
    </source>
</evidence>
<accession>A0A4V2PRN0</accession>
<keyword evidence="5" id="KW-1185">Reference proteome</keyword>
<feature type="active site" description="Nucleophile" evidence="1">
    <location>
        <position position="10"/>
    </location>
</feature>
<evidence type="ECO:0000256" key="2">
    <source>
        <dbReference type="PIRSR" id="PIRSR037031-51"/>
    </source>
</evidence>
<dbReference type="EMBL" id="SMGG01000006">
    <property type="protein sequence ID" value="TCK59421.1"/>
    <property type="molecule type" value="Genomic_DNA"/>
</dbReference>
<dbReference type="SUPFAM" id="SSF52833">
    <property type="entry name" value="Thioredoxin-like"/>
    <property type="match status" value="1"/>
</dbReference>
<dbReference type="Gene3D" id="3.40.30.10">
    <property type="entry name" value="Glutaredoxin"/>
    <property type="match status" value="1"/>
</dbReference>
<feature type="disulfide bond" description="Redox-active" evidence="2">
    <location>
        <begin position="10"/>
        <end position="13"/>
    </location>
</feature>
<gene>
    <name evidence="4" type="ORF">C8D98_2355</name>
</gene>
<dbReference type="OrthoDB" id="9800630at2"/>
<comment type="caution">
    <text evidence="4">The sequence shown here is derived from an EMBL/GenBank/DDBJ whole genome shotgun (WGS) entry which is preliminary data.</text>
</comment>
<reference evidence="4 5" key="1">
    <citation type="submission" date="2019-03" db="EMBL/GenBank/DDBJ databases">
        <title>Genomic Encyclopedia of Type Strains, Phase IV (KMG-IV): sequencing the most valuable type-strain genomes for metagenomic binning, comparative biology and taxonomic classification.</title>
        <authorList>
            <person name="Goeker M."/>
        </authorList>
    </citation>
    <scope>NUCLEOTIDE SEQUENCE [LARGE SCALE GENOMIC DNA]</scope>
    <source>
        <strain evidence="4 5">DSM 24984</strain>
    </source>
</reference>
<dbReference type="Pfam" id="PF13192">
    <property type="entry name" value="Thioredoxin_3"/>
    <property type="match status" value="1"/>
</dbReference>
<name>A0A4V2PRN0_9BACT</name>
<protein>
    <submittedName>
        <fullName evidence="4">Small redox-active disulfide protein 2</fullName>
    </submittedName>
</protein>
<keyword evidence="2" id="KW-1015">Disulfide bond</keyword>